<evidence type="ECO:0000259" key="11">
    <source>
        <dbReference type="PROSITE" id="PS51900"/>
    </source>
</evidence>
<sequence>MSKKMFRDCMKEYIAGLMARNASPETISGYSKDLEMVNRFLEQRYNGFVMLEDIQTQDLEDYLTMLRVKRNYQPASVNRHLNTLRSFYKYAIKKGWTKENVVAPIDQLKAPKKERTFIDEKEYQQLVHAIEHPTIKTIIQFLFFTGLRITECLSLTLEDVDLEEETIFVQNGKGNKQRKIPISPKLLPVLIDYKENIRPDTESNFFFALAKTGKVSDVYVNRILHETTKKLGWKKKVTCHVLRHSFASNLVKNNVHIVHIQKLLGHADLKTTSVYVHANQEQLAQAIHTL</sequence>
<gene>
    <name evidence="13" type="ORF">P9850_14625</name>
    <name evidence="12" type="ORF">PNH38_15495</name>
</gene>
<evidence type="ECO:0000256" key="8">
    <source>
        <dbReference type="ARBA" id="ARBA00023306"/>
    </source>
</evidence>
<name>A0ABD5IZ06_9BACL</name>
<dbReference type="PROSITE" id="PS51900">
    <property type="entry name" value="CB"/>
    <property type="match status" value="1"/>
</dbReference>
<organism evidence="13 15">
    <name type="scientific">Anoxybacteroides rupiense</name>
    <dbReference type="NCBI Taxonomy" id="311460"/>
    <lineage>
        <taxon>Bacteria</taxon>
        <taxon>Bacillati</taxon>
        <taxon>Bacillota</taxon>
        <taxon>Bacilli</taxon>
        <taxon>Bacillales</taxon>
        <taxon>Anoxybacillaceae</taxon>
        <taxon>Anoxybacteroides</taxon>
    </lineage>
</organism>
<evidence type="ECO:0000256" key="6">
    <source>
        <dbReference type="ARBA" id="ARBA00023125"/>
    </source>
</evidence>
<protein>
    <submittedName>
        <fullName evidence="13">Tyrosine-type recombinase/integrase</fullName>
    </submittedName>
</protein>
<dbReference type="Gene3D" id="1.10.150.130">
    <property type="match status" value="1"/>
</dbReference>
<comment type="caution">
    <text evidence="13">The sequence shown here is derived from an EMBL/GenBank/DDBJ whole genome shotgun (WGS) entry which is preliminary data.</text>
</comment>
<keyword evidence="6 9" id="KW-0238">DNA-binding</keyword>
<proteinExistence type="predicted"/>
<feature type="domain" description="Core-binding (CB)" evidence="11">
    <location>
        <begin position="4"/>
        <end position="92"/>
    </location>
</feature>
<evidence type="ECO:0000313" key="14">
    <source>
        <dbReference type="Proteomes" id="UP001213979"/>
    </source>
</evidence>
<dbReference type="Pfam" id="PF02899">
    <property type="entry name" value="Phage_int_SAM_1"/>
    <property type="match status" value="1"/>
</dbReference>
<keyword evidence="8" id="KW-0131">Cell cycle</keyword>
<dbReference type="InterPro" id="IPR002104">
    <property type="entry name" value="Integrase_catalytic"/>
</dbReference>
<evidence type="ECO:0000256" key="4">
    <source>
        <dbReference type="ARBA" id="ARBA00022829"/>
    </source>
</evidence>
<dbReference type="GO" id="GO:0006310">
    <property type="term" value="P:DNA recombination"/>
    <property type="evidence" value="ECO:0007669"/>
    <property type="project" value="UniProtKB-KW"/>
</dbReference>
<dbReference type="InterPro" id="IPR050090">
    <property type="entry name" value="Tyrosine_recombinase_XerCD"/>
</dbReference>
<evidence type="ECO:0000259" key="10">
    <source>
        <dbReference type="PROSITE" id="PS51898"/>
    </source>
</evidence>
<reference evidence="12 14" key="1">
    <citation type="submission" date="2023-01" db="EMBL/GenBank/DDBJ databases">
        <title>Genome-based reclassification of Anoxybacillus geothermalis as a later heterotypic synonym of Anoxybacillus rupiensis.</title>
        <authorList>
            <person name="Inan Bektas K."/>
            <person name="Canakci S."/>
            <person name="Belduz A.A."/>
            <person name="Guler H.H."/>
        </authorList>
    </citation>
    <scope>NUCLEOTIDE SEQUENCE [LARGE SCALE GENOMIC DNA]</scope>
    <source>
        <strain evidence="12 14">DSM 17127</strain>
    </source>
</reference>
<dbReference type="PANTHER" id="PTHR30349:SF77">
    <property type="entry name" value="TYROSINE RECOMBINASE XERC"/>
    <property type="match status" value="1"/>
</dbReference>
<evidence type="ECO:0000256" key="7">
    <source>
        <dbReference type="ARBA" id="ARBA00023172"/>
    </source>
</evidence>
<dbReference type="GO" id="GO:0003677">
    <property type="term" value="F:DNA binding"/>
    <property type="evidence" value="ECO:0007669"/>
    <property type="project" value="UniProtKB-UniRule"/>
</dbReference>
<keyword evidence="2" id="KW-0963">Cytoplasm</keyword>
<dbReference type="PROSITE" id="PS51898">
    <property type="entry name" value="TYR_RECOMBINASE"/>
    <property type="match status" value="1"/>
</dbReference>
<dbReference type="GO" id="GO:0015074">
    <property type="term" value="P:DNA integration"/>
    <property type="evidence" value="ECO:0007669"/>
    <property type="project" value="UniProtKB-KW"/>
</dbReference>
<keyword evidence="14" id="KW-1185">Reference proteome</keyword>
<dbReference type="EMBL" id="JARTLI010000038">
    <property type="protein sequence ID" value="MED5053034.1"/>
    <property type="molecule type" value="Genomic_DNA"/>
</dbReference>
<evidence type="ECO:0000256" key="5">
    <source>
        <dbReference type="ARBA" id="ARBA00022908"/>
    </source>
</evidence>
<dbReference type="InterPro" id="IPR013762">
    <property type="entry name" value="Integrase-like_cat_sf"/>
</dbReference>
<dbReference type="Pfam" id="PF00589">
    <property type="entry name" value="Phage_integrase"/>
    <property type="match status" value="1"/>
</dbReference>
<comment type="subcellular location">
    <subcellularLocation>
        <location evidence="1">Cytoplasm</location>
    </subcellularLocation>
</comment>
<dbReference type="EMBL" id="JAQOTG010000020">
    <property type="protein sequence ID" value="MDE8565262.1"/>
    <property type="molecule type" value="Genomic_DNA"/>
</dbReference>
<dbReference type="InterPro" id="IPR011010">
    <property type="entry name" value="DNA_brk_join_enz"/>
</dbReference>
<keyword evidence="4" id="KW-0159">Chromosome partition</keyword>
<dbReference type="InterPro" id="IPR044068">
    <property type="entry name" value="CB"/>
</dbReference>
<evidence type="ECO:0000256" key="2">
    <source>
        <dbReference type="ARBA" id="ARBA00022490"/>
    </source>
</evidence>
<dbReference type="SUPFAM" id="SSF56349">
    <property type="entry name" value="DNA breaking-rejoining enzymes"/>
    <property type="match status" value="1"/>
</dbReference>
<dbReference type="GO" id="GO:0007059">
    <property type="term" value="P:chromosome segregation"/>
    <property type="evidence" value="ECO:0007669"/>
    <property type="project" value="UniProtKB-KW"/>
</dbReference>
<evidence type="ECO:0000313" key="13">
    <source>
        <dbReference type="EMBL" id="MED5053034.1"/>
    </source>
</evidence>
<keyword evidence="5" id="KW-0229">DNA integration</keyword>
<accession>A0ABD5IZ06</accession>
<keyword evidence="3" id="KW-0132">Cell division</keyword>
<evidence type="ECO:0000313" key="12">
    <source>
        <dbReference type="EMBL" id="MDE8565262.1"/>
    </source>
</evidence>
<reference evidence="13 15" key="2">
    <citation type="submission" date="2023-03" db="EMBL/GenBank/DDBJ databases">
        <title>Bacillus Genome Sequencing.</title>
        <authorList>
            <person name="Dunlap C."/>
        </authorList>
    </citation>
    <scope>NUCLEOTIDE SEQUENCE [LARGE SCALE GENOMIC DNA]</scope>
    <source>
        <strain evidence="13 15">NRS-38</strain>
    </source>
</reference>
<keyword evidence="7" id="KW-0233">DNA recombination</keyword>
<dbReference type="InterPro" id="IPR010998">
    <property type="entry name" value="Integrase_recombinase_N"/>
</dbReference>
<dbReference type="AlphaFoldDB" id="A0ABD5IZ06"/>
<dbReference type="GO" id="GO:0051301">
    <property type="term" value="P:cell division"/>
    <property type="evidence" value="ECO:0007669"/>
    <property type="project" value="UniProtKB-KW"/>
</dbReference>
<dbReference type="Proteomes" id="UP001339962">
    <property type="component" value="Unassembled WGS sequence"/>
</dbReference>
<evidence type="ECO:0000313" key="15">
    <source>
        <dbReference type="Proteomes" id="UP001339962"/>
    </source>
</evidence>
<dbReference type="InterPro" id="IPR004107">
    <property type="entry name" value="Integrase_SAM-like_N"/>
</dbReference>
<dbReference type="RefSeq" id="WP_275192137.1">
    <property type="nucleotide sequence ID" value="NZ_JAQOTG010000020.1"/>
</dbReference>
<evidence type="ECO:0000256" key="9">
    <source>
        <dbReference type="PROSITE-ProRule" id="PRU01248"/>
    </source>
</evidence>
<evidence type="ECO:0000256" key="3">
    <source>
        <dbReference type="ARBA" id="ARBA00022618"/>
    </source>
</evidence>
<dbReference type="GO" id="GO:0005737">
    <property type="term" value="C:cytoplasm"/>
    <property type="evidence" value="ECO:0007669"/>
    <property type="project" value="UniProtKB-SubCell"/>
</dbReference>
<dbReference type="PANTHER" id="PTHR30349">
    <property type="entry name" value="PHAGE INTEGRASE-RELATED"/>
    <property type="match status" value="1"/>
</dbReference>
<dbReference type="Gene3D" id="1.10.443.10">
    <property type="entry name" value="Intergrase catalytic core"/>
    <property type="match status" value="1"/>
</dbReference>
<evidence type="ECO:0000256" key="1">
    <source>
        <dbReference type="ARBA" id="ARBA00004496"/>
    </source>
</evidence>
<dbReference type="Proteomes" id="UP001213979">
    <property type="component" value="Unassembled WGS sequence"/>
</dbReference>
<feature type="domain" description="Tyr recombinase" evidence="10">
    <location>
        <begin position="113"/>
        <end position="288"/>
    </location>
</feature>